<feature type="transmembrane region" description="Helical" evidence="2">
    <location>
        <begin position="163"/>
        <end position="185"/>
    </location>
</feature>
<organism evidence="3 4">
    <name type="scientific">Arthrobacter silviterrae</name>
    <dbReference type="NCBI Taxonomy" id="2026658"/>
    <lineage>
        <taxon>Bacteria</taxon>
        <taxon>Bacillati</taxon>
        <taxon>Actinomycetota</taxon>
        <taxon>Actinomycetes</taxon>
        <taxon>Micrococcales</taxon>
        <taxon>Micrococcaceae</taxon>
        <taxon>Arthrobacter</taxon>
    </lineage>
</organism>
<accession>A0ABX0DLF0</accession>
<name>A0ABX0DLF0_9MICC</name>
<keyword evidence="2" id="KW-0472">Membrane</keyword>
<dbReference type="Proteomes" id="UP000479226">
    <property type="component" value="Unassembled WGS sequence"/>
</dbReference>
<dbReference type="RefSeq" id="WP_165183296.1">
    <property type="nucleotide sequence ID" value="NZ_JAAKZI010000036.1"/>
</dbReference>
<feature type="transmembrane region" description="Helical" evidence="2">
    <location>
        <begin position="197"/>
        <end position="229"/>
    </location>
</feature>
<keyword evidence="2" id="KW-1133">Transmembrane helix</keyword>
<proteinExistence type="predicted"/>
<comment type="caution">
    <text evidence="3">The sequence shown here is derived from an EMBL/GenBank/DDBJ whole genome shotgun (WGS) entry which is preliminary data.</text>
</comment>
<feature type="region of interest" description="Disordered" evidence="1">
    <location>
        <begin position="1"/>
        <end position="87"/>
    </location>
</feature>
<reference evidence="3 4" key="1">
    <citation type="submission" date="2020-02" db="EMBL/GenBank/DDBJ databases">
        <title>Genome sequence of the type strain DSM 27180 of Arthrobacter silviterrae.</title>
        <authorList>
            <person name="Gao J."/>
            <person name="Sun J."/>
        </authorList>
    </citation>
    <scope>NUCLEOTIDE SEQUENCE [LARGE SCALE GENOMIC DNA]</scope>
    <source>
        <strain evidence="3 4">DSM 27180</strain>
    </source>
</reference>
<feature type="compositionally biased region" description="Low complexity" evidence="1">
    <location>
        <begin position="56"/>
        <end position="72"/>
    </location>
</feature>
<keyword evidence="4" id="KW-1185">Reference proteome</keyword>
<feature type="compositionally biased region" description="Low complexity" evidence="1">
    <location>
        <begin position="8"/>
        <end position="37"/>
    </location>
</feature>
<sequence length="244" mass="25641">MSTPNEYPGPEQSGSQPPVGGSGSQPENAPQNPNPGYQAPPPGYQQPGYQAPPPGYQQQPYQQQAPYQQQPQKPAGDTSFQMPADWPKDMKGVMPANGFAGLFSTGQLPQLLKVSYIIWLVTAGIWLLFTVLGLIFSLIALGAQDNSLFGITIPGSGAAMRAGGVKGIIVSIIALVLIAAVLVCIMKLKEGMQWARMALSVIAVLSIVLAFLGGGSGLLGIVATVLMWLPESSAWLNARARGIA</sequence>
<evidence type="ECO:0000313" key="4">
    <source>
        <dbReference type="Proteomes" id="UP000479226"/>
    </source>
</evidence>
<feature type="transmembrane region" description="Helical" evidence="2">
    <location>
        <begin position="116"/>
        <end position="143"/>
    </location>
</feature>
<evidence type="ECO:0000256" key="2">
    <source>
        <dbReference type="SAM" id="Phobius"/>
    </source>
</evidence>
<feature type="compositionally biased region" description="Pro residues" evidence="1">
    <location>
        <begin position="38"/>
        <end position="55"/>
    </location>
</feature>
<evidence type="ECO:0008006" key="5">
    <source>
        <dbReference type="Google" id="ProtNLM"/>
    </source>
</evidence>
<keyword evidence="2" id="KW-0812">Transmembrane</keyword>
<evidence type="ECO:0000313" key="3">
    <source>
        <dbReference type="EMBL" id="NGN85083.1"/>
    </source>
</evidence>
<protein>
    <recommendedName>
        <fullName evidence="5">Integral membrane protein</fullName>
    </recommendedName>
</protein>
<gene>
    <name evidence="3" type="ORF">G6N77_16690</name>
</gene>
<dbReference type="EMBL" id="JAAKZI010000036">
    <property type="protein sequence ID" value="NGN85083.1"/>
    <property type="molecule type" value="Genomic_DNA"/>
</dbReference>
<evidence type="ECO:0000256" key="1">
    <source>
        <dbReference type="SAM" id="MobiDB-lite"/>
    </source>
</evidence>